<dbReference type="CDD" id="cd13578">
    <property type="entry name" value="PBP2_Bug27"/>
    <property type="match status" value="1"/>
</dbReference>
<evidence type="ECO:0000313" key="3">
    <source>
        <dbReference type="EMBL" id="NDY82997.1"/>
    </source>
</evidence>
<dbReference type="PIRSF" id="PIRSF017082">
    <property type="entry name" value="YflP"/>
    <property type="match status" value="1"/>
</dbReference>
<dbReference type="PANTHER" id="PTHR42928:SF5">
    <property type="entry name" value="BLR1237 PROTEIN"/>
    <property type="match status" value="1"/>
</dbReference>
<proteinExistence type="inferred from homology"/>
<evidence type="ECO:0000256" key="2">
    <source>
        <dbReference type="SAM" id="SignalP"/>
    </source>
</evidence>
<dbReference type="SUPFAM" id="SSF53850">
    <property type="entry name" value="Periplasmic binding protein-like II"/>
    <property type="match status" value="1"/>
</dbReference>
<dbReference type="EMBL" id="JAAGRN010000004">
    <property type="protein sequence ID" value="NDY82997.1"/>
    <property type="molecule type" value="Genomic_DNA"/>
</dbReference>
<dbReference type="Gene3D" id="3.40.190.10">
    <property type="entry name" value="Periplasmic binding protein-like II"/>
    <property type="match status" value="1"/>
</dbReference>
<dbReference type="Gene3D" id="3.40.190.150">
    <property type="entry name" value="Bordetella uptake gene, domain 1"/>
    <property type="match status" value="1"/>
</dbReference>
<comment type="caution">
    <text evidence="3">The sequence shown here is derived from an EMBL/GenBank/DDBJ whole genome shotgun (WGS) entry which is preliminary data.</text>
</comment>
<dbReference type="RefSeq" id="WP_163653385.1">
    <property type="nucleotide sequence ID" value="NZ_JAAGRN010000004.1"/>
</dbReference>
<evidence type="ECO:0000256" key="1">
    <source>
        <dbReference type="ARBA" id="ARBA00006987"/>
    </source>
</evidence>
<sequence>MFNRLLCLLIAASSVCIAPTIQAQNYPSKTIRLIVPFPPGGGTDLVSRELAAALSQSTGWSVVSENKPGAGGNLGVDAAAKAPADGYTLVMGQTSNLAINPTLYSKLPYDPLKDLAPIVLVGTSPMVLVVPASSPYKTLADLINDAKARPGALNFASSGNGTVAHLSTERLQQIANFKAQHIPYKGFNLAFSDLVAGQVQMFMSSIPTLLGQIRTGKLRPLAVSSLQRSDELPDVPTIAESGYPGFEAITWFGVLAPASIPPHILALLNKEINRAMESPAFKAKLKSEGATIQGGSTERFSDLLKQDYAMWSQVVKSSGAKID</sequence>
<dbReference type="AlphaFoldDB" id="A0A6B2R1W5"/>
<reference evidence="3" key="1">
    <citation type="submission" date="2020-02" db="EMBL/GenBank/DDBJ databases">
        <authorList>
            <person name="Chen W.-M."/>
        </authorList>
    </citation>
    <scope>NUCLEOTIDE SEQUENCE</scope>
    <source>
        <strain evidence="3">NBD-18</strain>
    </source>
</reference>
<organism evidence="3">
    <name type="scientific">Sheuella amnicola</name>
    <dbReference type="NCBI Taxonomy" id="2707330"/>
    <lineage>
        <taxon>Bacteria</taxon>
        <taxon>Pseudomonadati</taxon>
        <taxon>Pseudomonadota</taxon>
        <taxon>Betaproteobacteria</taxon>
        <taxon>Burkholderiales</taxon>
        <taxon>Alcaligenaceae</taxon>
        <taxon>Sheuella</taxon>
    </lineage>
</organism>
<feature type="signal peptide" evidence="2">
    <location>
        <begin position="1"/>
        <end position="23"/>
    </location>
</feature>
<name>A0A6B2R1W5_9BURK</name>
<dbReference type="Pfam" id="PF03401">
    <property type="entry name" value="TctC"/>
    <property type="match status" value="1"/>
</dbReference>
<accession>A0A6B2R1W5</accession>
<feature type="chain" id="PRO_5025541545" evidence="2">
    <location>
        <begin position="24"/>
        <end position="323"/>
    </location>
</feature>
<keyword evidence="2" id="KW-0732">Signal</keyword>
<gene>
    <name evidence="3" type="ORF">G3I67_07125</name>
</gene>
<dbReference type="InterPro" id="IPR005064">
    <property type="entry name" value="BUG"/>
</dbReference>
<dbReference type="InterPro" id="IPR042100">
    <property type="entry name" value="Bug_dom1"/>
</dbReference>
<dbReference type="PANTHER" id="PTHR42928">
    <property type="entry name" value="TRICARBOXYLATE-BINDING PROTEIN"/>
    <property type="match status" value="1"/>
</dbReference>
<comment type="similarity">
    <text evidence="1">Belongs to the UPF0065 (bug) family.</text>
</comment>
<protein>
    <submittedName>
        <fullName evidence="3">Tripartite tricarboxylate transporter substrate binding protein</fullName>
    </submittedName>
</protein>